<gene>
    <name evidence="2" type="ORF">JYU34_008840</name>
</gene>
<sequence length="119" mass="12711">MRGGHARCARGARRARRLRAHQHRQCVICCGQRWSGRHSVDILAPHGVRPVEAADGARGPAAQRPHVRLRAARAGARALLGRRAAPRPQVRGAHAGRLLAQAQRRAAPAAAPPPPTIPA</sequence>
<reference evidence="2 3" key="1">
    <citation type="submission" date="2021-06" db="EMBL/GenBank/DDBJ databases">
        <title>A haploid diamondback moth (Plutella xylostella L.) genome assembly resolves 31 chromosomes and identifies a diamide resistance mutation.</title>
        <authorList>
            <person name="Ward C.M."/>
            <person name="Perry K.D."/>
            <person name="Baker G."/>
            <person name="Powis K."/>
            <person name="Heckel D.G."/>
            <person name="Baxter S.W."/>
        </authorList>
    </citation>
    <scope>NUCLEOTIDE SEQUENCE [LARGE SCALE GENOMIC DNA]</scope>
    <source>
        <strain evidence="2 3">LV</strain>
        <tissue evidence="2">Single pupa</tissue>
    </source>
</reference>
<keyword evidence="3" id="KW-1185">Reference proteome</keyword>
<dbReference type="Proteomes" id="UP000823941">
    <property type="component" value="Chromosome 12"/>
</dbReference>
<accession>A0ABQ7QM30</accession>
<evidence type="ECO:0000313" key="2">
    <source>
        <dbReference type="EMBL" id="KAG7306237.1"/>
    </source>
</evidence>
<evidence type="ECO:0000256" key="1">
    <source>
        <dbReference type="SAM" id="MobiDB-lite"/>
    </source>
</evidence>
<comment type="caution">
    <text evidence="2">The sequence shown here is derived from an EMBL/GenBank/DDBJ whole genome shotgun (WGS) entry which is preliminary data.</text>
</comment>
<protein>
    <submittedName>
        <fullName evidence="2">Uncharacterized protein</fullName>
    </submittedName>
</protein>
<proteinExistence type="predicted"/>
<name>A0ABQ7QM30_PLUXY</name>
<dbReference type="EMBL" id="JAHIBW010000012">
    <property type="protein sequence ID" value="KAG7306237.1"/>
    <property type="molecule type" value="Genomic_DNA"/>
</dbReference>
<organism evidence="2 3">
    <name type="scientific">Plutella xylostella</name>
    <name type="common">Diamondback moth</name>
    <name type="synonym">Plutella maculipennis</name>
    <dbReference type="NCBI Taxonomy" id="51655"/>
    <lineage>
        <taxon>Eukaryota</taxon>
        <taxon>Metazoa</taxon>
        <taxon>Ecdysozoa</taxon>
        <taxon>Arthropoda</taxon>
        <taxon>Hexapoda</taxon>
        <taxon>Insecta</taxon>
        <taxon>Pterygota</taxon>
        <taxon>Neoptera</taxon>
        <taxon>Endopterygota</taxon>
        <taxon>Lepidoptera</taxon>
        <taxon>Glossata</taxon>
        <taxon>Ditrysia</taxon>
        <taxon>Yponomeutoidea</taxon>
        <taxon>Plutellidae</taxon>
        <taxon>Plutella</taxon>
    </lineage>
</organism>
<feature type="compositionally biased region" description="Low complexity" evidence="1">
    <location>
        <begin position="100"/>
        <end position="109"/>
    </location>
</feature>
<feature type="compositionally biased region" description="Pro residues" evidence="1">
    <location>
        <begin position="110"/>
        <end position="119"/>
    </location>
</feature>
<feature type="region of interest" description="Disordered" evidence="1">
    <location>
        <begin position="100"/>
        <end position="119"/>
    </location>
</feature>
<evidence type="ECO:0000313" key="3">
    <source>
        <dbReference type="Proteomes" id="UP000823941"/>
    </source>
</evidence>